<dbReference type="KEGG" id="gba:J421_1086"/>
<evidence type="ECO:0000256" key="1">
    <source>
        <dbReference type="SAM" id="SignalP"/>
    </source>
</evidence>
<name>W0RGU7_9BACT</name>
<dbReference type="PROSITE" id="PS51257">
    <property type="entry name" value="PROKAR_LIPOPROTEIN"/>
    <property type="match status" value="1"/>
</dbReference>
<keyword evidence="3" id="KW-1185">Reference proteome</keyword>
<feature type="chain" id="PRO_5004794344" evidence="1">
    <location>
        <begin position="25"/>
        <end position="169"/>
    </location>
</feature>
<accession>W0RGU7</accession>
<evidence type="ECO:0000313" key="3">
    <source>
        <dbReference type="Proteomes" id="UP000019151"/>
    </source>
</evidence>
<reference evidence="2 3" key="1">
    <citation type="journal article" date="2014" name="Genome Announc.">
        <title>Genome Sequence and Methylome of Soil Bacterium Gemmatirosa kalamazoonensis KBS708T, a Member of the Rarely Cultivated Gemmatimonadetes Phylum.</title>
        <authorList>
            <person name="Debruyn J.M."/>
            <person name="Radosevich M."/>
            <person name="Wommack K.E."/>
            <person name="Polson S.W."/>
            <person name="Hauser L.J."/>
            <person name="Fawaz M.N."/>
            <person name="Korlach J."/>
            <person name="Tsai Y.C."/>
        </authorList>
    </citation>
    <scope>NUCLEOTIDE SEQUENCE [LARGE SCALE GENOMIC DNA]</scope>
    <source>
        <strain evidence="2 3">KBS708</strain>
    </source>
</reference>
<proteinExistence type="predicted"/>
<feature type="signal peptide" evidence="1">
    <location>
        <begin position="1"/>
        <end position="24"/>
    </location>
</feature>
<keyword evidence="1" id="KW-0732">Signal</keyword>
<protein>
    <submittedName>
        <fullName evidence="2">Uncharacterized protein</fullName>
    </submittedName>
</protein>
<dbReference type="Proteomes" id="UP000019151">
    <property type="component" value="Chromosome"/>
</dbReference>
<organism evidence="2 3">
    <name type="scientific">Gemmatirosa kalamazoonensis</name>
    <dbReference type="NCBI Taxonomy" id="861299"/>
    <lineage>
        <taxon>Bacteria</taxon>
        <taxon>Pseudomonadati</taxon>
        <taxon>Gemmatimonadota</taxon>
        <taxon>Gemmatimonadia</taxon>
        <taxon>Gemmatimonadales</taxon>
        <taxon>Gemmatimonadaceae</taxon>
        <taxon>Gemmatirosa</taxon>
    </lineage>
</organism>
<dbReference type="STRING" id="861299.J421_1086"/>
<sequence>MSTSRLVAAALLALLALLALTVAGCDDGTFAGSLGPTGATLVSVGDRGGGTFAGSTTTGTSAAALVGRWTHVEASGPGGGGLLTRIEWTFGSDGSASRVVTTLTPLGQAVAVDRAGGRWTGGGGIVSITLAAAPSTPSVTLRARFAVETGLTGTTLVLDGLRYQRSDGV</sequence>
<dbReference type="RefSeq" id="WP_025410151.1">
    <property type="nucleotide sequence ID" value="NZ_CP007128.1"/>
</dbReference>
<dbReference type="EMBL" id="CP007128">
    <property type="protein sequence ID" value="AHG88623.1"/>
    <property type="molecule type" value="Genomic_DNA"/>
</dbReference>
<dbReference type="AlphaFoldDB" id="W0RGU7"/>
<dbReference type="HOGENOM" id="CLU_1576235_0_0_0"/>
<gene>
    <name evidence="2" type="ORF">J421_1086</name>
</gene>
<dbReference type="InParanoid" id="W0RGU7"/>
<evidence type="ECO:0000313" key="2">
    <source>
        <dbReference type="EMBL" id="AHG88623.1"/>
    </source>
</evidence>